<dbReference type="PROSITE" id="PS00108">
    <property type="entry name" value="PROTEIN_KINASE_ST"/>
    <property type="match status" value="1"/>
</dbReference>
<organism evidence="5 6">
    <name type="scientific">Aspergillus granulosus</name>
    <dbReference type="NCBI Taxonomy" id="176169"/>
    <lineage>
        <taxon>Eukaryota</taxon>
        <taxon>Fungi</taxon>
        <taxon>Dikarya</taxon>
        <taxon>Ascomycota</taxon>
        <taxon>Pezizomycotina</taxon>
        <taxon>Eurotiomycetes</taxon>
        <taxon>Eurotiomycetidae</taxon>
        <taxon>Eurotiales</taxon>
        <taxon>Aspergillaceae</taxon>
        <taxon>Aspergillus</taxon>
        <taxon>Aspergillus subgen. Nidulantes</taxon>
    </lineage>
</organism>
<gene>
    <name evidence="5" type="ORF">BJX63DRAFT_423137</name>
</gene>
<feature type="domain" description="Protein kinase" evidence="4">
    <location>
        <begin position="870"/>
        <end position="1130"/>
    </location>
</feature>
<dbReference type="Gene3D" id="3.30.200.20">
    <property type="entry name" value="Phosphorylase Kinase, domain 1"/>
    <property type="match status" value="1"/>
</dbReference>
<dbReference type="Proteomes" id="UP001610334">
    <property type="component" value="Unassembled WGS sequence"/>
</dbReference>
<evidence type="ECO:0000313" key="6">
    <source>
        <dbReference type="Proteomes" id="UP001610334"/>
    </source>
</evidence>
<comment type="caution">
    <text evidence="5">The sequence shown here is derived from an EMBL/GenBank/DDBJ whole genome shotgun (WGS) entry which is preliminary data.</text>
</comment>
<keyword evidence="1" id="KW-0547">Nucleotide-binding</keyword>
<feature type="region of interest" description="Disordered" evidence="3">
    <location>
        <begin position="262"/>
        <end position="283"/>
    </location>
</feature>
<dbReference type="InterPro" id="IPR008271">
    <property type="entry name" value="Ser/Thr_kinase_AS"/>
</dbReference>
<dbReference type="Pfam" id="PF00069">
    <property type="entry name" value="Pkinase"/>
    <property type="match status" value="1"/>
</dbReference>
<keyword evidence="2" id="KW-0067">ATP-binding</keyword>
<dbReference type="SUPFAM" id="SSF56112">
    <property type="entry name" value="Protein kinase-like (PK-like)"/>
    <property type="match status" value="1"/>
</dbReference>
<dbReference type="CDD" id="cd14004">
    <property type="entry name" value="STKc_PASK"/>
    <property type="match status" value="1"/>
</dbReference>
<protein>
    <recommendedName>
        <fullName evidence="4">Protein kinase domain-containing protein</fullName>
    </recommendedName>
</protein>
<dbReference type="InterPro" id="IPR011009">
    <property type="entry name" value="Kinase-like_dom_sf"/>
</dbReference>
<evidence type="ECO:0000256" key="2">
    <source>
        <dbReference type="ARBA" id="ARBA00022840"/>
    </source>
</evidence>
<sequence>MGSAVHNPDGEPSPLSSPLCSLSESPEADSYIANLSGNPGDSLRCSVENLPITGFDSLPRSPLLEHEHGLGPSGLDRIRSQPPSRVFTLPNLSASSIGALSPRNLSPSPRSLSSSRANSMAVAPGQQDVNTLEDLHRFPSESLHSFSFAQQSDELLHSRQNILKRSIDFMRDRFGWASSGTAVPGSQNRMRGGGGGGTDTQAVVDLLSQSSISGRGPMTGPADVGSDNVFERTFTELQQQQHPPPTPSLPDVKEVIQEPTQPRLTSSQQLPHERRGLISAPTSRRVSLKRTFTDVTSSTPQGQLMETLAQPYSAADPFSPLSISTFGSVFPIPALHTHSSKWNPVSQAVFRTESKAPWTIIAANDLSCLVFGVTQAEVRKLSILEVVQEDRRQWLESKLRVQPEKEKVRPSPDKPRTMKPAATPRSMGMGNGVTAQLLSKPPSRARPTRRAQTDDGYGSSAYATTRQLNHPATKSRGVLLCGDVVPIQKRNGTKGSASIWVMEKRGGLIWVLEEIQEDVAFITCDDSWKVSDAHGATDKVWGHGVVETGKHLTELLPHLPFECLGKSVDQGIDEIVETKYFAASTSGAVGTPITVSKSDDARSLRISSFPHVAGIMVLSSSNLKIISSNSVFSSALFGYERPEGLSITDLIPGFDDYLYVISDEENVPLVDGVVIPELSFRRARTLSMLRDGKANVASVFLEPAGITAKHRDGSTIAVDVQLRVVKSGSIFPKPREKTKMPESQSETDDGSEDAVTVTELVYALWVTYSRNIHSAGPPGNIPSPQHGASPVQEATVSETSIPNPLTTISTPQPMGPERISVETKIPASTLSQQLSEAASEPLTDKPVQLMPEVKPANAKEVPKKRTIADYVILEEMGQGAYGEVKLARLKKTPAKKVVLKYVTKKRILVDTWTRDRRLGTVPLEIHVLDYLRKDGLKHPNIVEMEGFFEDDINYYIEMLPHGLPGMDLFDYIELKTNMDEQECRNIFKQVVSAINHLHMKALVVHRDIKDENVILDGEGRIKLIDFGSAAYIKNGPFDVFVGTIDYAAPEVLQGKSYRGKEQDIWALGILLYTIVYKENPFYNIDEILDHPLRVPFLPFSEDCIDLIRRMLDRDVDNRLTIGEVWDHPWMVDN</sequence>
<name>A0ABR4H4P6_9EURO</name>
<dbReference type="SMART" id="SM00220">
    <property type="entry name" value="S_TKc"/>
    <property type="match status" value="1"/>
</dbReference>
<feature type="region of interest" description="Disordered" evidence="3">
    <location>
        <begin position="56"/>
        <end position="83"/>
    </location>
</feature>
<evidence type="ECO:0000313" key="5">
    <source>
        <dbReference type="EMBL" id="KAL2810428.1"/>
    </source>
</evidence>
<feature type="compositionally biased region" description="Low complexity" evidence="3">
    <location>
        <begin position="12"/>
        <end position="24"/>
    </location>
</feature>
<feature type="compositionally biased region" description="Basic and acidic residues" evidence="3">
    <location>
        <begin position="401"/>
        <end position="416"/>
    </location>
</feature>
<feature type="compositionally biased region" description="Polar residues" evidence="3">
    <location>
        <begin position="792"/>
        <end position="812"/>
    </location>
</feature>
<accession>A0ABR4H4P6</accession>
<reference evidence="5 6" key="1">
    <citation type="submission" date="2024-07" db="EMBL/GenBank/DDBJ databases">
        <title>Section-level genome sequencing and comparative genomics of Aspergillus sections Usti and Cavernicolus.</title>
        <authorList>
            <consortium name="Lawrence Berkeley National Laboratory"/>
            <person name="Nybo J.L."/>
            <person name="Vesth T.C."/>
            <person name="Theobald S."/>
            <person name="Frisvad J.C."/>
            <person name="Larsen T.O."/>
            <person name="Kjaerboelling I."/>
            <person name="Rothschild-Mancinelli K."/>
            <person name="Lyhne E.K."/>
            <person name="Kogle M.E."/>
            <person name="Barry K."/>
            <person name="Clum A."/>
            <person name="Na H."/>
            <person name="Ledsgaard L."/>
            <person name="Lin J."/>
            <person name="Lipzen A."/>
            <person name="Kuo A."/>
            <person name="Riley R."/>
            <person name="Mondo S."/>
            <person name="Labutti K."/>
            <person name="Haridas S."/>
            <person name="Pangalinan J."/>
            <person name="Salamov A.A."/>
            <person name="Simmons B.A."/>
            <person name="Magnuson J.K."/>
            <person name="Chen J."/>
            <person name="Drula E."/>
            <person name="Henrissat B."/>
            <person name="Wiebenga A."/>
            <person name="Lubbers R.J."/>
            <person name="Gomes A.C."/>
            <person name="Makela M.R."/>
            <person name="Stajich J."/>
            <person name="Grigoriev I.V."/>
            <person name="Mortensen U.H."/>
            <person name="De Vries R.P."/>
            <person name="Baker S.E."/>
            <person name="Andersen M.R."/>
        </authorList>
    </citation>
    <scope>NUCLEOTIDE SEQUENCE [LARGE SCALE GENOMIC DNA]</scope>
    <source>
        <strain evidence="5 6">CBS 588.65</strain>
    </source>
</reference>
<keyword evidence="6" id="KW-1185">Reference proteome</keyword>
<dbReference type="Gene3D" id="1.10.510.10">
    <property type="entry name" value="Transferase(Phosphotransferase) domain 1"/>
    <property type="match status" value="1"/>
</dbReference>
<evidence type="ECO:0000259" key="4">
    <source>
        <dbReference type="PROSITE" id="PS50011"/>
    </source>
</evidence>
<dbReference type="PROSITE" id="PS50011">
    <property type="entry name" value="PROTEIN_KINASE_DOM"/>
    <property type="match status" value="1"/>
</dbReference>
<dbReference type="EMBL" id="JBFXLT010000072">
    <property type="protein sequence ID" value="KAL2810428.1"/>
    <property type="molecule type" value="Genomic_DNA"/>
</dbReference>
<evidence type="ECO:0000256" key="3">
    <source>
        <dbReference type="SAM" id="MobiDB-lite"/>
    </source>
</evidence>
<evidence type="ECO:0000256" key="1">
    <source>
        <dbReference type="ARBA" id="ARBA00022741"/>
    </source>
</evidence>
<proteinExistence type="predicted"/>
<dbReference type="InterPro" id="IPR057213">
    <property type="entry name" value="DUF7891"/>
</dbReference>
<dbReference type="Pfam" id="PF25421">
    <property type="entry name" value="DUF7891"/>
    <property type="match status" value="1"/>
</dbReference>
<feature type="region of interest" description="Disordered" evidence="3">
    <location>
        <begin position="98"/>
        <end position="125"/>
    </location>
</feature>
<dbReference type="PANTHER" id="PTHR24346:SF51">
    <property type="entry name" value="PAS DOMAIN-CONTAINING SERINE_THREONINE-PROTEIN KINASE"/>
    <property type="match status" value="1"/>
</dbReference>
<dbReference type="PANTHER" id="PTHR24346">
    <property type="entry name" value="MAP/MICROTUBULE AFFINITY-REGULATING KINASE"/>
    <property type="match status" value="1"/>
</dbReference>
<feature type="region of interest" description="Disordered" evidence="3">
    <location>
        <begin position="1"/>
        <end position="24"/>
    </location>
</feature>
<feature type="region of interest" description="Disordered" evidence="3">
    <location>
        <begin position="401"/>
        <end position="460"/>
    </location>
</feature>
<feature type="region of interest" description="Disordered" evidence="3">
    <location>
        <begin position="732"/>
        <end position="753"/>
    </location>
</feature>
<feature type="region of interest" description="Disordered" evidence="3">
    <location>
        <begin position="776"/>
        <end position="817"/>
    </location>
</feature>
<feature type="compositionally biased region" description="Low complexity" evidence="3">
    <location>
        <begin position="99"/>
        <end position="119"/>
    </location>
</feature>
<dbReference type="InterPro" id="IPR000719">
    <property type="entry name" value="Prot_kinase_dom"/>
</dbReference>